<evidence type="ECO:0000313" key="3">
    <source>
        <dbReference type="Proteomes" id="UP000024376"/>
    </source>
</evidence>
<organism evidence="2 3">
    <name type="scientific">Hypocrea jecorina (strain ATCC 56765 / BCRC 32924 / NRRL 11460 / Rut C-30)</name>
    <name type="common">Trichoderma reesei</name>
    <dbReference type="NCBI Taxonomy" id="1344414"/>
    <lineage>
        <taxon>Eukaryota</taxon>
        <taxon>Fungi</taxon>
        <taxon>Dikarya</taxon>
        <taxon>Ascomycota</taxon>
        <taxon>Pezizomycotina</taxon>
        <taxon>Sordariomycetes</taxon>
        <taxon>Hypocreomycetidae</taxon>
        <taxon>Hypocreales</taxon>
        <taxon>Hypocreaceae</taxon>
        <taxon>Trichoderma</taxon>
    </lineage>
</organism>
<name>A0A024SMM5_HYPJR</name>
<dbReference type="EMBL" id="KI911139">
    <property type="protein sequence ID" value="ETS06560.1"/>
    <property type="molecule type" value="Genomic_DNA"/>
</dbReference>
<feature type="compositionally biased region" description="Basic and acidic residues" evidence="1">
    <location>
        <begin position="47"/>
        <end position="60"/>
    </location>
</feature>
<evidence type="ECO:0000256" key="1">
    <source>
        <dbReference type="SAM" id="MobiDB-lite"/>
    </source>
</evidence>
<proteinExistence type="predicted"/>
<dbReference type="HOGENOM" id="CLU_2814252_0_0_1"/>
<evidence type="ECO:0000313" key="2">
    <source>
        <dbReference type="EMBL" id="ETS06560.1"/>
    </source>
</evidence>
<accession>A0A024SMM5</accession>
<protein>
    <submittedName>
        <fullName evidence="2">Uncharacterized protein</fullName>
    </submittedName>
</protein>
<gene>
    <name evidence="2" type="ORF">M419DRAFT_117122</name>
</gene>
<dbReference type="KEGG" id="trr:M419DRAFT_117122"/>
<dbReference type="Proteomes" id="UP000024376">
    <property type="component" value="Unassembled WGS sequence"/>
</dbReference>
<reference evidence="3" key="1">
    <citation type="journal article" date="2013" name="Ind. Biotechnol.">
        <title>Comparative genomics analysis of Trichoderma reesei strains.</title>
        <authorList>
            <person name="Koike H."/>
            <person name="Aerts A."/>
            <person name="LaButti K."/>
            <person name="Grigoriev I.V."/>
            <person name="Baker S.E."/>
        </authorList>
    </citation>
    <scope>NUCLEOTIDE SEQUENCE [LARGE SCALE GENOMIC DNA]</scope>
    <source>
        <strain evidence="3">ATCC 56765 / BCRC 32924 / NRRL 11460 / Rut C-30</strain>
    </source>
</reference>
<feature type="region of interest" description="Disordered" evidence="1">
    <location>
        <begin position="47"/>
        <end position="67"/>
    </location>
</feature>
<dbReference type="AlphaFoldDB" id="A0A024SMM5"/>
<sequence>MPMPPVGAPVAVTAAAAGDDGFVLPTLSSDSRVDATQALKTELLPTRTDDKRSAGPREEVWTVPMGN</sequence>